<dbReference type="PANTHER" id="PTHR43481:SF9">
    <property type="entry name" value="2-DEOXYGLUCOSE-6-PHOSPHATE PHOSPHATASE 1-RELATED"/>
    <property type="match status" value="1"/>
</dbReference>
<dbReference type="PANTHER" id="PTHR43481">
    <property type="entry name" value="FRUCTOSE-1-PHOSPHATE PHOSPHATASE"/>
    <property type="match status" value="1"/>
</dbReference>
<dbReference type="InterPro" id="IPR051806">
    <property type="entry name" value="HAD-like_SPP"/>
</dbReference>
<dbReference type="SUPFAM" id="SSF56784">
    <property type="entry name" value="HAD-like"/>
    <property type="match status" value="1"/>
</dbReference>
<accession>A0A1E4TXP2</accession>
<dbReference type="Pfam" id="PF00702">
    <property type="entry name" value="Hydrolase"/>
    <property type="match status" value="1"/>
</dbReference>
<dbReference type="Gene3D" id="1.10.150.240">
    <property type="entry name" value="Putative phosphatase, domain 2"/>
    <property type="match status" value="1"/>
</dbReference>
<dbReference type="AlphaFoldDB" id="A0A1E4TXP2"/>
<evidence type="ECO:0008006" key="3">
    <source>
        <dbReference type="Google" id="ProtNLM"/>
    </source>
</evidence>
<reference evidence="2" key="1">
    <citation type="submission" date="2016-05" db="EMBL/GenBank/DDBJ databases">
        <title>Comparative genomics of biotechnologically important yeasts.</title>
        <authorList>
            <consortium name="DOE Joint Genome Institute"/>
            <person name="Riley R."/>
            <person name="Haridas S."/>
            <person name="Wolfe K.H."/>
            <person name="Lopes M.R."/>
            <person name="Hittinger C.T."/>
            <person name="Goker M."/>
            <person name="Salamov A."/>
            <person name="Wisecaver J."/>
            <person name="Long T.M."/>
            <person name="Aerts A.L."/>
            <person name="Barry K."/>
            <person name="Choi C."/>
            <person name="Clum A."/>
            <person name="Coughlan A.Y."/>
            <person name="Deshpande S."/>
            <person name="Douglass A.P."/>
            <person name="Hanson S.J."/>
            <person name="Klenk H.-P."/>
            <person name="Labutti K."/>
            <person name="Lapidus A."/>
            <person name="Lindquist E."/>
            <person name="Lipzen A."/>
            <person name="Meier-Kolthoff J.P."/>
            <person name="Ohm R.A."/>
            <person name="Otillar R.P."/>
            <person name="Pangilinan J."/>
            <person name="Peng Y."/>
            <person name="Rokas A."/>
            <person name="Rosa C.A."/>
            <person name="Scheuner C."/>
            <person name="Sibirny A.A."/>
            <person name="Slot J.C."/>
            <person name="Stielow J.B."/>
            <person name="Sun H."/>
            <person name="Kurtzman C.P."/>
            <person name="Blackwell M."/>
            <person name="Grigoriev I.V."/>
            <person name="Jeffries T.W."/>
        </authorList>
    </citation>
    <scope>NUCLEOTIDE SEQUENCE [LARGE SCALE GENOMIC DNA]</scope>
    <source>
        <strain evidence="2">NRRL Y-2460</strain>
    </source>
</reference>
<dbReference type="InterPro" id="IPR023214">
    <property type="entry name" value="HAD_sf"/>
</dbReference>
<dbReference type="InterPro" id="IPR036412">
    <property type="entry name" value="HAD-like_sf"/>
</dbReference>
<evidence type="ECO:0000313" key="2">
    <source>
        <dbReference type="Proteomes" id="UP000094236"/>
    </source>
</evidence>
<dbReference type="Gene3D" id="3.40.50.1000">
    <property type="entry name" value="HAD superfamily/HAD-like"/>
    <property type="match status" value="1"/>
</dbReference>
<sequence length="234" mass="25701">MTKSEVETEICLFDLDGTLVLSTEAVERAWSVLFKKHNLHPEDFFEGNHGVRTTDTFKKYLPEIDNTNNAASDEFEVTISNDWGHLAMPLKGASQLINSIPEDRWCIVTSGTTKMAHGWFEKVLINDGISKPKVFITASDVKQGKPNPEGYLKGAKLLEAKLYQGKITKKVVFEDAPAGIKAGLASGAIVIGITSSFDRDVLIEAGANYVVKDLSSVVVKNINDTSFTLEIDHL</sequence>
<proteinExistence type="predicted"/>
<dbReference type="OrthoDB" id="40579at2759"/>
<dbReference type="NCBIfam" id="TIGR01509">
    <property type="entry name" value="HAD-SF-IA-v3"/>
    <property type="match status" value="1"/>
</dbReference>
<dbReference type="GO" id="GO:0003850">
    <property type="term" value="F:2-deoxyglucose-6-phosphatase activity"/>
    <property type="evidence" value="ECO:0007669"/>
    <property type="project" value="TreeGrafter"/>
</dbReference>
<dbReference type="InterPro" id="IPR023198">
    <property type="entry name" value="PGP-like_dom2"/>
</dbReference>
<evidence type="ECO:0000313" key="1">
    <source>
        <dbReference type="EMBL" id="ODV96499.1"/>
    </source>
</evidence>
<dbReference type="SFLD" id="SFLDG01129">
    <property type="entry name" value="C1.5:_HAD__Beta-PGM__Phosphata"/>
    <property type="match status" value="1"/>
</dbReference>
<dbReference type="InterPro" id="IPR006439">
    <property type="entry name" value="HAD-SF_hydro_IA"/>
</dbReference>
<organism evidence="1 2">
    <name type="scientific">Pachysolen tannophilus NRRL Y-2460</name>
    <dbReference type="NCBI Taxonomy" id="669874"/>
    <lineage>
        <taxon>Eukaryota</taxon>
        <taxon>Fungi</taxon>
        <taxon>Dikarya</taxon>
        <taxon>Ascomycota</taxon>
        <taxon>Saccharomycotina</taxon>
        <taxon>Pichiomycetes</taxon>
        <taxon>Pachysolenaceae</taxon>
        <taxon>Pachysolen</taxon>
    </lineage>
</organism>
<dbReference type="Proteomes" id="UP000094236">
    <property type="component" value="Unassembled WGS sequence"/>
</dbReference>
<dbReference type="STRING" id="669874.A0A1E4TXP2"/>
<name>A0A1E4TXP2_PACTA</name>
<keyword evidence="2" id="KW-1185">Reference proteome</keyword>
<dbReference type="SFLD" id="SFLDS00003">
    <property type="entry name" value="Haloacid_Dehalogenase"/>
    <property type="match status" value="1"/>
</dbReference>
<gene>
    <name evidence="1" type="ORF">PACTADRAFT_49832</name>
</gene>
<protein>
    <recommendedName>
        <fullName evidence="3">Glycerol-1-phosphatase</fullName>
    </recommendedName>
</protein>
<dbReference type="EMBL" id="KV454013">
    <property type="protein sequence ID" value="ODV96499.1"/>
    <property type="molecule type" value="Genomic_DNA"/>
</dbReference>